<dbReference type="AlphaFoldDB" id="A0AAE1QPC0"/>
<dbReference type="InterPro" id="IPR002110">
    <property type="entry name" value="Ankyrin_rpt"/>
</dbReference>
<dbReference type="PANTHER" id="PTHR24121">
    <property type="entry name" value="NO MECHANORECEPTOR POTENTIAL C, ISOFORM D-RELATED"/>
    <property type="match status" value="1"/>
</dbReference>
<dbReference type="SUPFAM" id="SSF48403">
    <property type="entry name" value="Ankyrin repeat"/>
    <property type="match status" value="1"/>
</dbReference>
<sequence>MISQAKNIVIYTGAGISTSAQIPDYRGPNGDNTKIVIENCGRFLDIDIIENKLYATESFKGDGKVYRMKDCGRPLGLEVHSDNLYIVDAFDGLYSVDIKTKNVQFIPLQAYLAGVLDEETIKNALFNTIKFDPFEPTNLGEIEDLNIEDIPLDQIPKSSEIKDYCNEFQDNQTLYDEKNEPRTEEEAEALEKAKKEEEEEAKNDDIVFSQHSKQEDTAKNIEESNENKNELPYEYKFILKYSEKNDFERVQKCLLRYPHSYLARDADGYTPLHRACHSDNVELVKLLIDKGSDVEAKSGEGWRPLHCAAYWGNLNVTTLSSLLPALKAKEFNNLYECDKIQNKVDQNLKKIFWVGESKIPRSDAEMDNFCL</sequence>
<evidence type="ECO:0000313" key="4">
    <source>
        <dbReference type="Proteomes" id="UP001291623"/>
    </source>
</evidence>
<dbReference type="Pfam" id="PF12796">
    <property type="entry name" value="Ank_2"/>
    <property type="match status" value="1"/>
</dbReference>
<dbReference type="PROSITE" id="PS50088">
    <property type="entry name" value="ANK_REPEAT"/>
    <property type="match status" value="1"/>
</dbReference>
<proteinExistence type="predicted"/>
<dbReference type="PROSITE" id="PS50297">
    <property type="entry name" value="ANK_REP_REGION"/>
    <property type="match status" value="1"/>
</dbReference>
<feature type="repeat" description="ANK" evidence="1">
    <location>
        <begin position="267"/>
        <end position="299"/>
    </location>
</feature>
<organism evidence="3 4">
    <name type="scientific">Anisodus tanguticus</name>
    <dbReference type="NCBI Taxonomy" id="243964"/>
    <lineage>
        <taxon>Eukaryota</taxon>
        <taxon>Viridiplantae</taxon>
        <taxon>Streptophyta</taxon>
        <taxon>Embryophyta</taxon>
        <taxon>Tracheophyta</taxon>
        <taxon>Spermatophyta</taxon>
        <taxon>Magnoliopsida</taxon>
        <taxon>eudicotyledons</taxon>
        <taxon>Gunneridae</taxon>
        <taxon>Pentapetalae</taxon>
        <taxon>asterids</taxon>
        <taxon>lamiids</taxon>
        <taxon>Solanales</taxon>
        <taxon>Solanaceae</taxon>
        <taxon>Solanoideae</taxon>
        <taxon>Hyoscyameae</taxon>
        <taxon>Anisodus</taxon>
    </lineage>
</organism>
<evidence type="ECO:0000256" key="1">
    <source>
        <dbReference type="PROSITE-ProRule" id="PRU00023"/>
    </source>
</evidence>
<feature type="compositionally biased region" description="Basic and acidic residues" evidence="2">
    <location>
        <begin position="175"/>
        <end position="196"/>
    </location>
</feature>
<dbReference type="Gene3D" id="3.40.50.1220">
    <property type="entry name" value="TPP-binding domain"/>
    <property type="match status" value="1"/>
</dbReference>
<reference evidence="3" key="1">
    <citation type="submission" date="2023-12" db="EMBL/GenBank/DDBJ databases">
        <title>Genome assembly of Anisodus tanguticus.</title>
        <authorList>
            <person name="Wang Y.-J."/>
        </authorList>
    </citation>
    <scope>NUCLEOTIDE SEQUENCE</scope>
    <source>
        <strain evidence="3">KB-2021</strain>
        <tissue evidence="3">Leaf</tissue>
    </source>
</reference>
<feature type="compositionally biased region" description="Basic and acidic residues" evidence="2">
    <location>
        <begin position="212"/>
        <end position="225"/>
    </location>
</feature>
<dbReference type="PANTHER" id="PTHR24121:SF32">
    <property type="entry name" value="DEATH DOMAIN-CONTAINING PROTEIN"/>
    <property type="match status" value="1"/>
</dbReference>
<dbReference type="InterPro" id="IPR011042">
    <property type="entry name" value="6-blade_b-propeller_TolB-like"/>
</dbReference>
<dbReference type="SMART" id="SM00248">
    <property type="entry name" value="ANK"/>
    <property type="match status" value="2"/>
</dbReference>
<dbReference type="EMBL" id="JAVYJV010000053">
    <property type="protein sequence ID" value="KAK4337110.1"/>
    <property type="molecule type" value="Genomic_DNA"/>
</dbReference>
<dbReference type="Proteomes" id="UP001291623">
    <property type="component" value="Unassembled WGS sequence"/>
</dbReference>
<keyword evidence="1" id="KW-0040">ANK repeat</keyword>
<evidence type="ECO:0000313" key="3">
    <source>
        <dbReference type="EMBL" id="KAK4337110.1"/>
    </source>
</evidence>
<dbReference type="InterPro" id="IPR029035">
    <property type="entry name" value="DHS-like_NAD/FAD-binding_dom"/>
</dbReference>
<accession>A0AAE1QPC0</accession>
<dbReference type="Gene3D" id="1.25.40.20">
    <property type="entry name" value="Ankyrin repeat-containing domain"/>
    <property type="match status" value="1"/>
</dbReference>
<comment type="caution">
    <text evidence="3">The sequence shown here is derived from an EMBL/GenBank/DDBJ whole genome shotgun (WGS) entry which is preliminary data.</text>
</comment>
<dbReference type="SUPFAM" id="SSF63825">
    <property type="entry name" value="YWTD domain"/>
    <property type="match status" value="1"/>
</dbReference>
<dbReference type="SUPFAM" id="SSF52467">
    <property type="entry name" value="DHS-like NAD/FAD-binding domain"/>
    <property type="match status" value="1"/>
</dbReference>
<name>A0AAE1QPC0_9SOLA</name>
<feature type="region of interest" description="Disordered" evidence="2">
    <location>
        <begin position="172"/>
        <end position="225"/>
    </location>
</feature>
<dbReference type="Gene3D" id="2.120.10.30">
    <property type="entry name" value="TolB, C-terminal domain"/>
    <property type="match status" value="1"/>
</dbReference>
<gene>
    <name evidence="3" type="ORF">RND71_043428</name>
</gene>
<protein>
    <submittedName>
        <fullName evidence="3">Uncharacterized protein</fullName>
    </submittedName>
</protein>
<evidence type="ECO:0000256" key="2">
    <source>
        <dbReference type="SAM" id="MobiDB-lite"/>
    </source>
</evidence>
<keyword evidence="4" id="KW-1185">Reference proteome</keyword>
<dbReference type="InterPro" id="IPR036770">
    <property type="entry name" value="Ankyrin_rpt-contain_sf"/>
</dbReference>